<dbReference type="EMBL" id="JAALLS010000008">
    <property type="protein sequence ID" value="NGP88238.1"/>
    <property type="molecule type" value="Genomic_DNA"/>
</dbReference>
<dbReference type="InterPro" id="IPR013783">
    <property type="entry name" value="Ig-like_fold"/>
</dbReference>
<dbReference type="InterPro" id="IPR014756">
    <property type="entry name" value="Ig_E-set"/>
</dbReference>
<sequence length="707" mass="74795">MKRLYDIKHSLRPVAFFIVMLFVASCGGGGNGTPNPEITGIQPDSGPPGTLLTIEGKGFSPQNTDNTISIGGTSAPVESASESELKTKVPEGASSGPVKVTVGQETVSGPQFTVEAKAPGISSVEPDSGMIGTDVTIKGMNFSSNPADISISFNGADAAVNDASDDQLKTTVPDNASDGSVKVTVNQKSAMGPDFNVLAPKIKAIKPDTVVQGATLAIKGKYFADELSKNKISIGGTMTNADSAKSDTLYTVIPKGVTGGPVKVIVGEQISEGMPLDIITNLQACYGNDIQLDANLQWVSQGLTTSDKDDKSQDMAIDSNGNLYVVLRDRGVAAKYDSNGDEVWKSNFDTKLKSTTWRGIEVDANSVYIVGERGVSDQDLGEAKLKYHFSTLKDGNSNTGGRDIVLARLDAGSGSLGWAQQFGSPDLDELNHETVAVLPSGEILVSARMSGPFTPTNKEPDKGSHDVAIAKFQKNGTLQSVQQIEAYTAPYSIATDDQSQVFLGARNDDGNTVFARLSSSLQIEASSEQVTRQIKQPIPMPDGGAVVYGNTGTSLEANKNVYIKDAYVQRLGSGGAEQWVHQQKFDDSGSTKYNGGVRIPGGGVVLVGQNASEIGGLPYLGIYADGGRPLFIDGSKKSTFFEFENDKKGRGFPSAVETYRDANGEVHLFTLGVTTSSWPGRSDDDNIDPKGGKDMWITGMTLECEQQ</sequence>
<protein>
    <recommendedName>
        <fullName evidence="3">IPT/TIG domain-containing protein</fullName>
    </recommendedName>
</protein>
<evidence type="ECO:0000256" key="1">
    <source>
        <dbReference type="ARBA" id="ARBA00022729"/>
    </source>
</evidence>
<dbReference type="Pfam" id="PF06739">
    <property type="entry name" value="SBBP"/>
    <property type="match status" value="1"/>
</dbReference>
<dbReference type="InterPro" id="IPR011047">
    <property type="entry name" value="Quinoprotein_ADH-like_sf"/>
</dbReference>
<organism evidence="4 5">
    <name type="scientific">Fodinibius halophilus</name>
    <dbReference type="NCBI Taxonomy" id="1736908"/>
    <lineage>
        <taxon>Bacteria</taxon>
        <taxon>Pseudomonadati</taxon>
        <taxon>Balneolota</taxon>
        <taxon>Balneolia</taxon>
        <taxon>Balneolales</taxon>
        <taxon>Balneolaceae</taxon>
        <taxon>Fodinibius</taxon>
    </lineage>
</organism>
<gene>
    <name evidence="4" type="ORF">G3569_07715</name>
</gene>
<dbReference type="SUPFAM" id="SSF50998">
    <property type="entry name" value="Quinoprotein alcohol dehydrogenase-like"/>
    <property type="match status" value="1"/>
</dbReference>
<dbReference type="PANTHER" id="PTHR46769:SF2">
    <property type="entry name" value="FIBROCYSTIN-L ISOFORM 2 PRECURSOR-RELATED"/>
    <property type="match status" value="1"/>
</dbReference>
<dbReference type="RefSeq" id="WP_165267762.1">
    <property type="nucleotide sequence ID" value="NZ_JAALLS010000008.1"/>
</dbReference>
<dbReference type="Pfam" id="PF01833">
    <property type="entry name" value="TIG"/>
    <property type="match status" value="3"/>
</dbReference>
<evidence type="ECO:0000313" key="4">
    <source>
        <dbReference type="EMBL" id="NGP88238.1"/>
    </source>
</evidence>
<dbReference type="InterPro" id="IPR002909">
    <property type="entry name" value="IPT_dom"/>
</dbReference>
<reference evidence="4 5" key="1">
    <citation type="submission" date="2020-02" db="EMBL/GenBank/DDBJ databases">
        <title>Aliifodinibius halophilus 2W32, complete genome.</title>
        <authorList>
            <person name="Li Y."/>
            <person name="Wu S."/>
        </authorList>
    </citation>
    <scope>NUCLEOTIDE SEQUENCE [LARGE SCALE GENOMIC DNA]</scope>
    <source>
        <strain evidence="4 5">2W32</strain>
    </source>
</reference>
<evidence type="ECO:0000313" key="5">
    <source>
        <dbReference type="Proteomes" id="UP000479132"/>
    </source>
</evidence>
<dbReference type="InterPro" id="IPR052387">
    <property type="entry name" value="Fibrocystin"/>
</dbReference>
<keyword evidence="5" id="KW-1185">Reference proteome</keyword>
<evidence type="ECO:0000259" key="3">
    <source>
        <dbReference type="SMART" id="SM00429"/>
    </source>
</evidence>
<proteinExistence type="predicted"/>
<dbReference type="SMART" id="SM00429">
    <property type="entry name" value="IPT"/>
    <property type="match status" value="2"/>
</dbReference>
<dbReference type="CDD" id="cd00603">
    <property type="entry name" value="IPT_PCSR"/>
    <property type="match status" value="2"/>
</dbReference>
<dbReference type="Gene3D" id="2.60.40.10">
    <property type="entry name" value="Immunoglobulins"/>
    <property type="match status" value="3"/>
</dbReference>
<name>A0A6M1SWJ5_9BACT</name>
<keyword evidence="1" id="KW-0732">Signal</keyword>
<feature type="region of interest" description="Disordered" evidence="2">
    <location>
        <begin position="71"/>
        <end position="99"/>
    </location>
</feature>
<comment type="caution">
    <text evidence="4">The sequence shown here is derived from an EMBL/GenBank/DDBJ whole genome shotgun (WGS) entry which is preliminary data.</text>
</comment>
<feature type="domain" description="IPT/TIG" evidence="3">
    <location>
        <begin position="35"/>
        <end position="115"/>
    </location>
</feature>
<dbReference type="InterPro" id="IPR010620">
    <property type="entry name" value="SBBP_repeat"/>
</dbReference>
<evidence type="ECO:0000256" key="2">
    <source>
        <dbReference type="SAM" id="MobiDB-lite"/>
    </source>
</evidence>
<accession>A0A6M1SWJ5</accession>
<dbReference type="Proteomes" id="UP000479132">
    <property type="component" value="Unassembled WGS sequence"/>
</dbReference>
<dbReference type="AlphaFoldDB" id="A0A6M1SWJ5"/>
<feature type="domain" description="IPT/TIG" evidence="3">
    <location>
        <begin position="118"/>
        <end position="198"/>
    </location>
</feature>
<dbReference type="PROSITE" id="PS51257">
    <property type="entry name" value="PROKAR_LIPOPROTEIN"/>
    <property type="match status" value="1"/>
</dbReference>
<dbReference type="PANTHER" id="PTHR46769">
    <property type="entry name" value="POLYCYSTIC KIDNEY AND HEPATIC DISEASE 1 (AUTOSOMAL RECESSIVE)-LIKE 1"/>
    <property type="match status" value="1"/>
</dbReference>
<dbReference type="SUPFAM" id="SSF81296">
    <property type="entry name" value="E set domains"/>
    <property type="match status" value="3"/>
</dbReference>